<organism evidence="1 2">
    <name type="scientific">Sphaerulina musiva (strain SO2202)</name>
    <name type="common">Poplar stem canker fungus</name>
    <name type="synonym">Septoria musiva</name>
    <dbReference type="NCBI Taxonomy" id="692275"/>
    <lineage>
        <taxon>Eukaryota</taxon>
        <taxon>Fungi</taxon>
        <taxon>Dikarya</taxon>
        <taxon>Ascomycota</taxon>
        <taxon>Pezizomycotina</taxon>
        <taxon>Dothideomycetes</taxon>
        <taxon>Dothideomycetidae</taxon>
        <taxon>Mycosphaerellales</taxon>
        <taxon>Mycosphaerellaceae</taxon>
        <taxon>Sphaerulina</taxon>
    </lineage>
</organism>
<protein>
    <submittedName>
        <fullName evidence="1">Uncharacterized protein</fullName>
    </submittedName>
</protein>
<gene>
    <name evidence="1" type="ORF">SEPMUDRAFT_120281</name>
</gene>
<sequence>MAQLLEKCMQNLQIQTRLVFARQTFGPRHTSPSILAPDGLMGLGGPPGTMTVMVQAPKYIARMTSGSG</sequence>
<dbReference type="HOGENOM" id="CLU_2795585_0_0_1"/>
<dbReference type="EMBL" id="KB456269">
    <property type="protein sequence ID" value="EMF09426.1"/>
    <property type="molecule type" value="Genomic_DNA"/>
</dbReference>
<dbReference type="AlphaFoldDB" id="N1QDG4"/>
<dbReference type="GeneID" id="27898724"/>
<evidence type="ECO:0000313" key="2">
    <source>
        <dbReference type="Proteomes" id="UP000016931"/>
    </source>
</evidence>
<proteinExistence type="predicted"/>
<dbReference type="Proteomes" id="UP000016931">
    <property type="component" value="Unassembled WGS sequence"/>
</dbReference>
<reference evidence="1 2" key="1">
    <citation type="journal article" date="2012" name="PLoS Pathog.">
        <title>Diverse lifestyles and strategies of plant pathogenesis encoded in the genomes of eighteen Dothideomycetes fungi.</title>
        <authorList>
            <person name="Ohm R.A."/>
            <person name="Feau N."/>
            <person name="Henrissat B."/>
            <person name="Schoch C.L."/>
            <person name="Horwitz B.A."/>
            <person name="Barry K.W."/>
            <person name="Condon B.J."/>
            <person name="Copeland A.C."/>
            <person name="Dhillon B."/>
            <person name="Glaser F."/>
            <person name="Hesse C.N."/>
            <person name="Kosti I."/>
            <person name="LaButti K."/>
            <person name="Lindquist E.A."/>
            <person name="Lucas S."/>
            <person name="Salamov A.A."/>
            <person name="Bradshaw R.E."/>
            <person name="Ciuffetti L."/>
            <person name="Hamelin R.C."/>
            <person name="Kema G.H.J."/>
            <person name="Lawrence C."/>
            <person name="Scott J.A."/>
            <person name="Spatafora J.W."/>
            <person name="Turgeon B.G."/>
            <person name="de Wit P.J.G.M."/>
            <person name="Zhong S."/>
            <person name="Goodwin S.B."/>
            <person name="Grigoriev I.V."/>
        </authorList>
    </citation>
    <scope>NUCLEOTIDE SEQUENCE [LARGE SCALE GENOMIC DNA]</scope>
    <source>
        <strain evidence="1 2">SO2202</strain>
    </source>
</reference>
<keyword evidence="2" id="KW-1185">Reference proteome</keyword>
<accession>N1QDG4</accession>
<dbReference type="RefSeq" id="XP_016757547.1">
    <property type="nucleotide sequence ID" value="XM_016901587.1"/>
</dbReference>
<name>N1QDG4_SPHMS</name>
<evidence type="ECO:0000313" key="1">
    <source>
        <dbReference type="EMBL" id="EMF09426.1"/>
    </source>
</evidence>